<sequence>MAQVAVFFSEVAANIKVKKDTTRMFDLLTIHKVEFTKTDVSIDEEAKAYMKEHSQAKPGVLPLLFVRGSYKGTLVEMEEANEDGALLQWLGLDN</sequence>
<dbReference type="AlphaFoldDB" id="A0A507ECX0"/>
<dbReference type="Gene3D" id="3.40.30.10">
    <property type="entry name" value="Glutaredoxin"/>
    <property type="match status" value="1"/>
</dbReference>
<dbReference type="Proteomes" id="UP000320333">
    <property type="component" value="Unassembled WGS sequence"/>
</dbReference>
<dbReference type="OrthoDB" id="9932926at2759"/>
<evidence type="ECO:0000313" key="1">
    <source>
        <dbReference type="EMBL" id="TPX61556.1"/>
    </source>
</evidence>
<evidence type="ECO:0000313" key="2">
    <source>
        <dbReference type="Proteomes" id="UP000320333"/>
    </source>
</evidence>
<reference evidence="1 2" key="1">
    <citation type="journal article" date="2019" name="Sci. Rep.">
        <title>Comparative genomics of chytrid fungi reveal insights into the obligate biotrophic and pathogenic lifestyle of Synchytrium endobioticum.</title>
        <authorList>
            <person name="van de Vossenberg B.T.L.H."/>
            <person name="Warris S."/>
            <person name="Nguyen H.D.T."/>
            <person name="van Gent-Pelzer M.P.E."/>
            <person name="Joly D.L."/>
            <person name="van de Geest H.C."/>
            <person name="Bonants P.J.M."/>
            <person name="Smith D.S."/>
            <person name="Levesque C.A."/>
            <person name="van der Lee T.A.J."/>
        </authorList>
    </citation>
    <scope>NUCLEOTIDE SEQUENCE [LARGE SCALE GENOMIC DNA]</scope>
    <source>
        <strain evidence="1 2">CBS 675.73</strain>
    </source>
</reference>
<dbReference type="STRING" id="246404.A0A507ECX0"/>
<gene>
    <name evidence="1" type="ORF">CcCBS67573_g08921</name>
</gene>
<comment type="caution">
    <text evidence="1">The sequence shown here is derived from an EMBL/GenBank/DDBJ whole genome shotgun (WGS) entry which is preliminary data.</text>
</comment>
<protein>
    <recommendedName>
        <fullName evidence="3">Glutaredoxin domain-containing protein</fullName>
    </recommendedName>
</protein>
<proteinExistence type="predicted"/>
<dbReference type="EMBL" id="QEAP01000664">
    <property type="protein sequence ID" value="TPX61556.1"/>
    <property type="molecule type" value="Genomic_DNA"/>
</dbReference>
<organism evidence="1 2">
    <name type="scientific">Chytriomyces confervae</name>
    <dbReference type="NCBI Taxonomy" id="246404"/>
    <lineage>
        <taxon>Eukaryota</taxon>
        <taxon>Fungi</taxon>
        <taxon>Fungi incertae sedis</taxon>
        <taxon>Chytridiomycota</taxon>
        <taxon>Chytridiomycota incertae sedis</taxon>
        <taxon>Chytridiomycetes</taxon>
        <taxon>Chytridiales</taxon>
        <taxon>Chytriomycetaceae</taxon>
        <taxon>Chytriomyces</taxon>
    </lineage>
</organism>
<dbReference type="Pfam" id="PF04908">
    <property type="entry name" value="SH3BGR"/>
    <property type="match status" value="1"/>
</dbReference>
<keyword evidence="2" id="KW-1185">Reference proteome</keyword>
<dbReference type="InterPro" id="IPR006993">
    <property type="entry name" value="Glut_rich_SH3-bd"/>
</dbReference>
<dbReference type="InterPro" id="IPR036249">
    <property type="entry name" value="Thioredoxin-like_sf"/>
</dbReference>
<evidence type="ECO:0008006" key="3">
    <source>
        <dbReference type="Google" id="ProtNLM"/>
    </source>
</evidence>
<dbReference type="SUPFAM" id="SSF52833">
    <property type="entry name" value="Thioredoxin-like"/>
    <property type="match status" value="1"/>
</dbReference>
<dbReference type="PROSITE" id="PS51354">
    <property type="entry name" value="GLUTAREDOXIN_2"/>
    <property type="match status" value="1"/>
</dbReference>
<accession>A0A507ECX0</accession>
<name>A0A507ECX0_9FUNG</name>